<evidence type="ECO:0000313" key="10">
    <source>
        <dbReference type="Proteomes" id="UP001317963"/>
    </source>
</evidence>
<proteinExistence type="inferred from homology"/>
<dbReference type="Pfam" id="PF01594">
    <property type="entry name" value="AI-2E_transport"/>
    <property type="match status" value="1"/>
</dbReference>
<sequence>MSDLERYKPSQTPWLGIAIVTALALVALIGLRDILMPFAIGALIAYLGDPMVDRLENRGFGRTSGVAIVFALFIGLLILIIAVVAPILLQQLSDVAAGIPDAYRWLALVAVPKLQAWLSLTPINLPEIDWQTSLSEHWSSVGKMTGGVVQQVTASSLSLLTGLLNVALVPVVAFYLMRDWDVMMAAIMKLVPRAMVRGVKTAINDAHSVLEAFVRGQLVVMSAQAVIYSTGLWLIGLNYAVALGLLAGAASIIPYAGAVIGIGSALIVAYLQFGLDLWALGLVGSVFIFGQLIESFALTPMLIGDRIGLHPVAVIFALMAGGQLAGFTGILIALPVAAVLLVFCRRLVGVYLTTDTYLGE</sequence>
<name>A0ABY6Q9X5_9GAMM</name>
<evidence type="ECO:0000256" key="1">
    <source>
        <dbReference type="ARBA" id="ARBA00004651"/>
    </source>
</evidence>
<keyword evidence="7 8" id="KW-0472">Membrane</keyword>
<accession>A0ABY6Q9X5</accession>
<feature type="transmembrane region" description="Helical" evidence="8">
    <location>
        <begin position="315"/>
        <end position="343"/>
    </location>
</feature>
<keyword evidence="10" id="KW-1185">Reference proteome</keyword>
<dbReference type="PANTHER" id="PTHR21716">
    <property type="entry name" value="TRANSMEMBRANE PROTEIN"/>
    <property type="match status" value="1"/>
</dbReference>
<feature type="transmembrane region" description="Helical" evidence="8">
    <location>
        <begin position="252"/>
        <end position="271"/>
    </location>
</feature>
<reference evidence="9 10" key="1">
    <citation type="submission" date="2019-02" db="EMBL/GenBank/DDBJ databases">
        <title>Halieaceae_genomes.</title>
        <authorList>
            <person name="Li S.-H."/>
        </authorList>
    </citation>
    <scope>NUCLEOTIDE SEQUENCE [LARGE SCALE GENOMIC DNA]</scope>
    <source>
        <strain evidence="9 10">JH123</strain>
    </source>
</reference>
<evidence type="ECO:0000256" key="3">
    <source>
        <dbReference type="ARBA" id="ARBA00022448"/>
    </source>
</evidence>
<feature type="transmembrane region" description="Helical" evidence="8">
    <location>
        <begin position="12"/>
        <end position="29"/>
    </location>
</feature>
<dbReference type="EMBL" id="CP036501">
    <property type="protein sequence ID" value="UZP75380.1"/>
    <property type="molecule type" value="Genomic_DNA"/>
</dbReference>
<evidence type="ECO:0000256" key="7">
    <source>
        <dbReference type="ARBA" id="ARBA00023136"/>
    </source>
</evidence>
<evidence type="ECO:0000313" key="9">
    <source>
        <dbReference type="EMBL" id="UZP75380.1"/>
    </source>
</evidence>
<feature type="transmembrane region" description="Helical" evidence="8">
    <location>
        <begin position="278"/>
        <end position="303"/>
    </location>
</feature>
<evidence type="ECO:0000256" key="2">
    <source>
        <dbReference type="ARBA" id="ARBA00009773"/>
    </source>
</evidence>
<keyword evidence="4" id="KW-1003">Cell membrane</keyword>
<comment type="subcellular location">
    <subcellularLocation>
        <location evidence="1">Cell membrane</location>
        <topology evidence="1">Multi-pass membrane protein</topology>
    </subcellularLocation>
</comment>
<feature type="transmembrane region" description="Helical" evidence="8">
    <location>
        <begin position="157"/>
        <end position="177"/>
    </location>
</feature>
<keyword evidence="3" id="KW-0813">Transport</keyword>
<keyword evidence="6 8" id="KW-1133">Transmembrane helix</keyword>
<dbReference type="InterPro" id="IPR002549">
    <property type="entry name" value="AI-2E-like"/>
</dbReference>
<evidence type="ECO:0000256" key="4">
    <source>
        <dbReference type="ARBA" id="ARBA00022475"/>
    </source>
</evidence>
<dbReference type="RefSeq" id="WP_279241867.1">
    <property type="nucleotide sequence ID" value="NZ_CP036501.1"/>
</dbReference>
<dbReference type="Proteomes" id="UP001317963">
    <property type="component" value="Chromosome"/>
</dbReference>
<comment type="similarity">
    <text evidence="2">Belongs to the autoinducer-2 exporter (AI-2E) (TC 2.A.86) family.</text>
</comment>
<dbReference type="PANTHER" id="PTHR21716:SF53">
    <property type="entry name" value="PERMEASE PERM-RELATED"/>
    <property type="match status" value="1"/>
</dbReference>
<evidence type="ECO:0000256" key="5">
    <source>
        <dbReference type="ARBA" id="ARBA00022692"/>
    </source>
</evidence>
<evidence type="ECO:0000256" key="6">
    <source>
        <dbReference type="ARBA" id="ARBA00022989"/>
    </source>
</evidence>
<feature type="transmembrane region" description="Helical" evidence="8">
    <location>
        <begin position="225"/>
        <end position="246"/>
    </location>
</feature>
<gene>
    <name evidence="9" type="ORF">E0F26_11810</name>
</gene>
<organism evidence="9 10">
    <name type="scientific">Candidatus Paraluminiphilus aquimaris</name>
    <dbReference type="NCBI Taxonomy" id="2518994"/>
    <lineage>
        <taxon>Bacteria</taxon>
        <taxon>Pseudomonadati</taxon>
        <taxon>Pseudomonadota</taxon>
        <taxon>Gammaproteobacteria</taxon>
        <taxon>Cellvibrionales</taxon>
        <taxon>Halieaceae</taxon>
        <taxon>Candidatus Paraluminiphilus</taxon>
    </lineage>
</organism>
<evidence type="ECO:0000256" key="8">
    <source>
        <dbReference type="SAM" id="Phobius"/>
    </source>
</evidence>
<feature type="transmembrane region" description="Helical" evidence="8">
    <location>
        <begin position="64"/>
        <end position="89"/>
    </location>
</feature>
<protein>
    <submittedName>
        <fullName evidence="9">AI-2E family transporter</fullName>
    </submittedName>
</protein>
<keyword evidence="5 8" id="KW-0812">Transmembrane</keyword>